<feature type="transmembrane region" description="Helical" evidence="20">
    <location>
        <begin position="115"/>
        <end position="133"/>
    </location>
</feature>
<evidence type="ECO:0000256" key="7">
    <source>
        <dbReference type="ARBA" id="ARBA00022723"/>
    </source>
</evidence>
<evidence type="ECO:0000256" key="19">
    <source>
        <dbReference type="ARBA" id="ARBA00078718"/>
    </source>
</evidence>
<dbReference type="SFLD" id="SFLDG00002">
    <property type="entry name" value="C1.7:_P-type_atpase_like"/>
    <property type="match status" value="1"/>
</dbReference>
<dbReference type="InterPro" id="IPR036163">
    <property type="entry name" value="HMA_dom_sf"/>
</dbReference>
<dbReference type="InterPro" id="IPR008250">
    <property type="entry name" value="ATPase_P-typ_transduc_dom_A_sf"/>
</dbReference>
<dbReference type="Pfam" id="PF00702">
    <property type="entry name" value="Hydrolase"/>
    <property type="match status" value="1"/>
</dbReference>
<dbReference type="Gene3D" id="3.30.70.100">
    <property type="match status" value="1"/>
</dbReference>
<feature type="domain" description="P-type ATPase A" evidence="21">
    <location>
        <begin position="195"/>
        <end position="295"/>
    </location>
</feature>
<keyword evidence="8 20" id="KW-0547">Nucleotide-binding</keyword>
<evidence type="ECO:0000259" key="21">
    <source>
        <dbReference type="Pfam" id="PF00122"/>
    </source>
</evidence>
<dbReference type="InterPro" id="IPR044492">
    <property type="entry name" value="P_typ_ATPase_HD_dom"/>
</dbReference>
<evidence type="ECO:0000256" key="2">
    <source>
        <dbReference type="ARBA" id="ARBA00006024"/>
    </source>
</evidence>
<evidence type="ECO:0000256" key="5">
    <source>
        <dbReference type="ARBA" id="ARBA00022553"/>
    </source>
</evidence>
<dbReference type="CDD" id="cd00371">
    <property type="entry name" value="HMA"/>
    <property type="match status" value="1"/>
</dbReference>
<dbReference type="InterPro" id="IPR001757">
    <property type="entry name" value="P_typ_ATPase"/>
</dbReference>
<dbReference type="EMBL" id="CP023483">
    <property type="protein sequence ID" value="ATF26183.1"/>
    <property type="molecule type" value="Genomic_DNA"/>
</dbReference>
<evidence type="ECO:0000256" key="12">
    <source>
        <dbReference type="ARBA" id="ARBA00023065"/>
    </source>
</evidence>
<evidence type="ECO:0000256" key="10">
    <source>
        <dbReference type="ARBA" id="ARBA00022967"/>
    </source>
</evidence>
<evidence type="ECO:0000256" key="17">
    <source>
        <dbReference type="ARBA" id="ARBA00055196"/>
    </source>
</evidence>
<keyword evidence="10" id="KW-1278">Translocase</keyword>
<dbReference type="GO" id="GO:0008551">
    <property type="term" value="F:P-type cadmium transporter activity"/>
    <property type="evidence" value="ECO:0007669"/>
    <property type="project" value="UniProtKB-EC"/>
</dbReference>
<keyword evidence="9 20" id="KW-0067">ATP-binding</keyword>
<keyword evidence="15" id="KW-0105">Cadmium resistance</keyword>
<feature type="transmembrane region" description="Helical" evidence="20">
    <location>
        <begin position="314"/>
        <end position="333"/>
    </location>
</feature>
<feature type="transmembrane region" description="Helical" evidence="20">
    <location>
        <begin position="339"/>
        <end position="364"/>
    </location>
</feature>
<keyword evidence="13 20" id="KW-0472">Membrane</keyword>
<evidence type="ECO:0000256" key="1">
    <source>
        <dbReference type="ARBA" id="ARBA00004651"/>
    </source>
</evidence>
<keyword evidence="5" id="KW-0597">Phosphoprotein</keyword>
<evidence type="ECO:0000256" key="14">
    <source>
        <dbReference type="ARBA" id="ARBA00039103"/>
    </source>
</evidence>
<dbReference type="PANTHER" id="PTHR48085:SF5">
    <property type="entry name" value="CADMIUM_ZINC-TRANSPORTING ATPASE HMA4-RELATED"/>
    <property type="match status" value="1"/>
</dbReference>
<proteinExistence type="inferred from homology"/>
<dbReference type="PROSITE" id="PS00154">
    <property type="entry name" value="ATPASE_E1_E2"/>
    <property type="match status" value="1"/>
</dbReference>
<evidence type="ECO:0000256" key="3">
    <source>
        <dbReference type="ARBA" id="ARBA00022448"/>
    </source>
</evidence>
<dbReference type="SUPFAM" id="SSF81665">
    <property type="entry name" value="Calcium ATPase, transmembrane domain M"/>
    <property type="match status" value="1"/>
</dbReference>
<dbReference type="RefSeq" id="WP_069125950.1">
    <property type="nucleotide sequence ID" value="NZ_CP023483.1"/>
</dbReference>
<dbReference type="Gene3D" id="2.70.150.10">
    <property type="entry name" value="Calcium-transporting ATPase, cytoplasmic transduction domain A"/>
    <property type="match status" value="1"/>
</dbReference>
<dbReference type="InterPro" id="IPR036412">
    <property type="entry name" value="HAD-like_sf"/>
</dbReference>
<evidence type="ECO:0000256" key="15">
    <source>
        <dbReference type="ARBA" id="ARBA00043263"/>
    </source>
</evidence>
<protein>
    <recommendedName>
        <fullName evidence="18">Probable cadmium-transporting ATPase</fullName>
        <ecNumber evidence="14">7.2.2.21</ecNumber>
    </recommendedName>
    <alternativeName>
        <fullName evidence="19">Cadmium-efflux ATPase</fullName>
    </alternativeName>
</protein>
<evidence type="ECO:0000256" key="20">
    <source>
        <dbReference type="RuleBase" id="RU362081"/>
    </source>
</evidence>
<accession>A0A1D2KXA6</accession>
<dbReference type="FunFam" id="2.70.150.10:FF:000002">
    <property type="entry name" value="Copper-transporting ATPase 1, putative"/>
    <property type="match status" value="1"/>
</dbReference>
<keyword evidence="20" id="KW-1003">Cell membrane</keyword>
<keyword evidence="12" id="KW-0406">Ion transport</keyword>
<comment type="catalytic activity">
    <reaction evidence="16">
        <text>Cd(2+)(in) + ATP + H2O = Cd(2+)(out) + ADP + phosphate + H(+)</text>
        <dbReference type="Rhea" id="RHEA:12132"/>
        <dbReference type="ChEBI" id="CHEBI:15377"/>
        <dbReference type="ChEBI" id="CHEBI:15378"/>
        <dbReference type="ChEBI" id="CHEBI:30616"/>
        <dbReference type="ChEBI" id="CHEBI:43474"/>
        <dbReference type="ChEBI" id="CHEBI:48775"/>
        <dbReference type="ChEBI" id="CHEBI:456216"/>
        <dbReference type="EC" id="7.2.2.21"/>
    </reaction>
</comment>
<dbReference type="AlphaFoldDB" id="A0A1D2KXA6"/>
<keyword evidence="6 20" id="KW-0812">Transmembrane</keyword>
<comment type="subcellular location">
    <subcellularLocation>
        <location evidence="1">Cell membrane</location>
        <topology evidence="1">Multi-pass membrane protein</topology>
    </subcellularLocation>
</comment>
<gene>
    <name evidence="22" type="ORF">CNY62_07140</name>
</gene>
<keyword evidence="23" id="KW-1185">Reference proteome</keyword>
<comment type="similarity">
    <text evidence="2 20">Belongs to the cation transport ATPase (P-type) (TC 3.A.3) family. Type IB subfamily.</text>
</comment>
<dbReference type="GO" id="GO:0046686">
    <property type="term" value="P:response to cadmium ion"/>
    <property type="evidence" value="ECO:0007669"/>
    <property type="project" value="UniProtKB-KW"/>
</dbReference>
<evidence type="ECO:0000256" key="9">
    <source>
        <dbReference type="ARBA" id="ARBA00022840"/>
    </source>
</evidence>
<evidence type="ECO:0000256" key="8">
    <source>
        <dbReference type="ARBA" id="ARBA00022741"/>
    </source>
</evidence>
<evidence type="ECO:0000256" key="18">
    <source>
        <dbReference type="ARBA" id="ARBA00074282"/>
    </source>
</evidence>
<dbReference type="GO" id="GO:0005524">
    <property type="term" value="F:ATP binding"/>
    <property type="evidence" value="ECO:0007669"/>
    <property type="project" value="UniProtKB-UniRule"/>
</dbReference>
<feature type="transmembrane region" description="Helical" evidence="20">
    <location>
        <begin position="649"/>
        <end position="668"/>
    </location>
</feature>
<dbReference type="InterPro" id="IPR059000">
    <property type="entry name" value="ATPase_P-type_domA"/>
</dbReference>
<dbReference type="SUPFAM" id="SSF55008">
    <property type="entry name" value="HMA, heavy metal-associated domain"/>
    <property type="match status" value="1"/>
</dbReference>
<feature type="transmembrane region" description="Helical" evidence="20">
    <location>
        <begin position="89"/>
        <end position="109"/>
    </location>
</feature>
<dbReference type="SFLD" id="SFLDF00027">
    <property type="entry name" value="p-type_atpase"/>
    <property type="match status" value="1"/>
</dbReference>
<evidence type="ECO:0000256" key="13">
    <source>
        <dbReference type="ARBA" id="ARBA00023136"/>
    </source>
</evidence>
<dbReference type="InterPro" id="IPR023214">
    <property type="entry name" value="HAD_sf"/>
</dbReference>
<reference evidence="22 23" key="1">
    <citation type="submission" date="2017-09" db="EMBL/GenBank/DDBJ databases">
        <title>Complete Genome Sequences of Two Strains of the Meat Spoilage Bacterium Brochothrix thermosphacta Isolated from Ground Chicken.</title>
        <authorList>
            <person name="Paoli G.C."/>
            <person name="Wijey C."/>
            <person name="Chen C.-Y."/>
            <person name="Nguyen L."/>
            <person name="Yan X."/>
            <person name="Irwin P.L."/>
        </authorList>
    </citation>
    <scope>NUCLEOTIDE SEQUENCE [LARGE SCALE GENOMIC DNA]</scope>
    <source>
        <strain evidence="22 23">BI</strain>
    </source>
</reference>
<dbReference type="InterPro" id="IPR006121">
    <property type="entry name" value="HMA_dom"/>
</dbReference>
<dbReference type="GO" id="GO:0005886">
    <property type="term" value="C:plasma membrane"/>
    <property type="evidence" value="ECO:0007669"/>
    <property type="project" value="UniProtKB-SubCell"/>
</dbReference>
<dbReference type="PANTHER" id="PTHR48085">
    <property type="entry name" value="CADMIUM/ZINC-TRANSPORTING ATPASE HMA2-RELATED"/>
    <property type="match status" value="1"/>
</dbReference>
<dbReference type="STRING" id="2756.BFR44_10090"/>
<dbReference type="NCBIfam" id="TIGR01494">
    <property type="entry name" value="ATPase_P-type"/>
    <property type="match status" value="1"/>
</dbReference>
<dbReference type="InterPro" id="IPR023299">
    <property type="entry name" value="ATPase_P-typ_cyto_dom_N"/>
</dbReference>
<dbReference type="GO" id="GO:0046872">
    <property type="term" value="F:metal ion binding"/>
    <property type="evidence" value="ECO:0007669"/>
    <property type="project" value="UniProtKB-KW"/>
</dbReference>
<keyword evidence="4" id="KW-0104">Cadmium</keyword>
<evidence type="ECO:0000256" key="6">
    <source>
        <dbReference type="ARBA" id="ARBA00022692"/>
    </source>
</evidence>
<dbReference type="Proteomes" id="UP000243591">
    <property type="component" value="Chromosome"/>
</dbReference>
<sequence length="713" mass="77363">MEKHKITGIDCANCALELERDIRKVPNAKEAKLTYATETLVLPENVDLDQVSKVLAREGAAFAEIPNNHSDHDHGHDHDHSAGSHKKELTLLAVSAVLFAAVMMMEANLPRWAELILYLIAASISGYTTFLRGLRNLFRFRFTIDTLMTIAMIGAFLIGEWREGAMVAILFGLNEYLEGYGMRRAQQSMKSLLSLAPETATLIVDGKERKIGIEKLAVGDKVIVKAGEKIPSDARVYSGSSNVNEAAITGEAVPVKKREGDDVFGGAVNQDGTLILSITKVYKESSMAKIFALVEEAQSQQTPLELAIDKFARFYTPVILVLAMLVMLVPGAITGDWNLWVYQGLAILIIGCPCALVLSSPIALMAGLTRSAKIGVLVKSGVFLEQLAKLDEVVMDKTGTLTKGELSVVSTWLAPADPTINVFEIVRKMEGESHHPLALALITEAEKQGANNTLADGSVRTIAGKGLEMTTENTSYFLGNNRLFEEATWSIDAKHAYDLMLKEGMTVAILGTKTDILAIFGIRDQLREEAKETVAALKRSGVKQVTMLTGDNAESAQLMAEKAGLDQFKANLLPEDKVAYIKEAKEKRLVAMVGDGINDSPALATAQVGIAMGQGSDSAIEVADVVLMQSHLKRLPFVVDIGHKVQRVIHWNIGIALGLKIIALLLTIPGWLTLWFAILSDMGATVLVTLISLTLLIPSKAEKELLVGKKVEE</sequence>
<dbReference type="InterPro" id="IPR023298">
    <property type="entry name" value="ATPase_P-typ_TM_dom_sf"/>
</dbReference>
<dbReference type="EC" id="7.2.2.21" evidence="14"/>
<dbReference type="InterPro" id="IPR018303">
    <property type="entry name" value="ATPase_P-typ_P_site"/>
</dbReference>
<dbReference type="InterPro" id="IPR027256">
    <property type="entry name" value="P-typ_ATPase_IB"/>
</dbReference>
<feature type="transmembrane region" description="Helical" evidence="20">
    <location>
        <begin position="674"/>
        <end position="697"/>
    </location>
</feature>
<dbReference type="InterPro" id="IPR051014">
    <property type="entry name" value="Cation_Transport_ATPase_IB"/>
</dbReference>
<dbReference type="PRINTS" id="PR00119">
    <property type="entry name" value="CATATPASE"/>
</dbReference>
<dbReference type="SUPFAM" id="SSF56784">
    <property type="entry name" value="HAD-like"/>
    <property type="match status" value="1"/>
</dbReference>
<dbReference type="OrthoDB" id="9813266at2"/>
<keyword evidence="11 20" id="KW-1133">Transmembrane helix</keyword>
<evidence type="ECO:0000256" key="4">
    <source>
        <dbReference type="ARBA" id="ARBA00022539"/>
    </source>
</evidence>
<evidence type="ECO:0000256" key="11">
    <source>
        <dbReference type="ARBA" id="ARBA00022989"/>
    </source>
</evidence>
<dbReference type="GO" id="GO:0016887">
    <property type="term" value="F:ATP hydrolysis activity"/>
    <property type="evidence" value="ECO:0007669"/>
    <property type="project" value="InterPro"/>
</dbReference>
<name>A0A1D2KXA6_BROTH</name>
<dbReference type="SFLD" id="SFLDS00003">
    <property type="entry name" value="Haloacid_Dehalogenase"/>
    <property type="match status" value="1"/>
</dbReference>
<dbReference type="Gene3D" id="3.40.1110.10">
    <property type="entry name" value="Calcium-transporting ATPase, cytoplasmic domain N"/>
    <property type="match status" value="1"/>
</dbReference>
<keyword evidence="3" id="KW-0813">Transport</keyword>
<dbReference type="PRINTS" id="PR00941">
    <property type="entry name" value="CDATPASE"/>
</dbReference>
<dbReference type="KEGG" id="bths:CNY62_07140"/>
<dbReference type="SUPFAM" id="SSF81653">
    <property type="entry name" value="Calcium ATPase, transduction domain A"/>
    <property type="match status" value="1"/>
</dbReference>
<dbReference type="Gene3D" id="3.40.50.1000">
    <property type="entry name" value="HAD superfamily/HAD-like"/>
    <property type="match status" value="1"/>
</dbReference>
<evidence type="ECO:0000256" key="16">
    <source>
        <dbReference type="ARBA" id="ARBA00049338"/>
    </source>
</evidence>
<keyword evidence="7 20" id="KW-0479">Metal-binding</keyword>
<dbReference type="NCBIfam" id="TIGR01525">
    <property type="entry name" value="ATPase-IB_hvy"/>
    <property type="match status" value="1"/>
</dbReference>
<organism evidence="22 23">
    <name type="scientific">Brochothrix thermosphacta</name>
    <name type="common">Microbacterium thermosphactum</name>
    <dbReference type="NCBI Taxonomy" id="2756"/>
    <lineage>
        <taxon>Bacteria</taxon>
        <taxon>Bacillati</taxon>
        <taxon>Bacillota</taxon>
        <taxon>Bacilli</taxon>
        <taxon>Bacillales</taxon>
        <taxon>Listeriaceae</taxon>
        <taxon>Brochothrix</taxon>
    </lineage>
</organism>
<dbReference type="Pfam" id="PF00122">
    <property type="entry name" value="E1-E2_ATPase"/>
    <property type="match status" value="1"/>
</dbReference>
<evidence type="ECO:0000313" key="22">
    <source>
        <dbReference type="EMBL" id="ATF26183.1"/>
    </source>
</evidence>
<evidence type="ECO:0000313" key="23">
    <source>
        <dbReference type="Proteomes" id="UP000243591"/>
    </source>
</evidence>
<comment type="function">
    <text evidence="17">Couples the hydrolysis of ATP with the export of cadmium.</text>
</comment>